<dbReference type="AlphaFoldDB" id="A0A2T0M1X1"/>
<accession>A0A2T0M1X1</accession>
<dbReference type="Pfam" id="PF03992">
    <property type="entry name" value="ABM"/>
    <property type="match status" value="1"/>
</dbReference>
<dbReference type="PANTHER" id="PTHR33336:SF3">
    <property type="entry name" value="ABM DOMAIN-CONTAINING PROTEIN"/>
    <property type="match status" value="1"/>
</dbReference>
<evidence type="ECO:0000313" key="3">
    <source>
        <dbReference type="Proteomes" id="UP000238312"/>
    </source>
</evidence>
<dbReference type="PANTHER" id="PTHR33336">
    <property type="entry name" value="QUINOL MONOOXYGENASE YGIN-RELATED"/>
    <property type="match status" value="1"/>
</dbReference>
<reference evidence="2 3" key="1">
    <citation type="submission" date="2018-03" db="EMBL/GenBank/DDBJ databases">
        <title>Genomic Encyclopedia of Type Strains, Phase III (KMG-III): the genomes of soil and plant-associated and newly described type strains.</title>
        <authorList>
            <person name="Whitman W."/>
        </authorList>
    </citation>
    <scope>NUCLEOTIDE SEQUENCE [LARGE SCALE GENOMIC DNA]</scope>
    <source>
        <strain evidence="2 3">CGMCC 4.7104</strain>
    </source>
</reference>
<keyword evidence="2" id="KW-0560">Oxidoreductase</keyword>
<gene>
    <name evidence="2" type="ORF">B0I32_13724</name>
</gene>
<keyword evidence="2" id="KW-0503">Monooxygenase</keyword>
<dbReference type="InterPro" id="IPR007138">
    <property type="entry name" value="ABM_dom"/>
</dbReference>
<feature type="domain" description="ABM" evidence="1">
    <location>
        <begin position="2"/>
        <end position="97"/>
    </location>
</feature>
<dbReference type="Proteomes" id="UP000238312">
    <property type="component" value="Unassembled WGS sequence"/>
</dbReference>
<sequence>MITVLARLTSRPGEHETLLAVLTAYADHVKTERGTVVFQLFTEPESPRTVVAVEVYADQEALDEHSRSPRRAELGRQMEELVESASLSWLEPLAGHGMPITSPR</sequence>
<evidence type="ECO:0000259" key="1">
    <source>
        <dbReference type="PROSITE" id="PS51725"/>
    </source>
</evidence>
<dbReference type="InterPro" id="IPR011008">
    <property type="entry name" value="Dimeric_a/b-barrel"/>
</dbReference>
<dbReference type="EMBL" id="PVNG01000037">
    <property type="protein sequence ID" value="PRX50737.1"/>
    <property type="molecule type" value="Genomic_DNA"/>
</dbReference>
<comment type="caution">
    <text evidence="2">The sequence shown here is derived from an EMBL/GenBank/DDBJ whole genome shotgun (WGS) entry which is preliminary data.</text>
</comment>
<organism evidence="2 3">
    <name type="scientific">Nonomuraea fuscirosea</name>
    <dbReference type="NCBI Taxonomy" id="1291556"/>
    <lineage>
        <taxon>Bacteria</taxon>
        <taxon>Bacillati</taxon>
        <taxon>Actinomycetota</taxon>
        <taxon>Actinomycetes</taxon>
        <taxon>Streptosporangiales</taxon>
        <taxon>Streptosporangiaceae</taxon>
        <taxon>Nonomuraea</taxon>
    </lineage>
</organism>
<evidence type="ECO:0000313" key="2">
    <source>
        <dbReference type="EMBL" id="PRX50737.1"/>
    </source>
</evidence>
<dbReference type="PROSITE" id="PS51725">
    <property type="entry name" value="ABM"/>
    <property type="match status" value="1"/>
</dbReference>
<dbReference type="Gene3D" id="3.30.70.100">
    <property type="match status" value="1"/>
</dbReference>
<dbReference type="OrthoDB" id="3695636at2"/>
<dbReference type="GO" id="GO:0004497">
    <property type="term" value="F:monooxygenase activity"/>
    <property type="evidence" value="ECO:0007669"/>
    <property type="project" value="UniProtKB-KW"/>
</dbReference>
<dbReference type="InterPro" id="IPR050744">
    <property type="entry name" value="AI-2_Isomerase_LsrG"/>
</dbReference>
<name>A0A2T0M1X1_9ACTN</name>
<dbReference type="RefSeq" id="WP_106252579.1">
    <property type="nucleotide sequence ID" value="NZ_PVNG01000037.1"/>
</dbReference>
<protein>
    <submittedName>
        <fullName evidence="2">Quinol monooxygenase YgiN</fullName>
    </submittedName>
</protein>
<keyword evidence="3" id="KW-1185">Reference proteome</keyword>
<proteinExistence type="predicted"/>
<dbReference type="SUPFAM" id="SSF54909">
    <property type="entry name" value="Dimeric alpha+beta barrel"/>
    <property type="match status" value="1"/>
</dbReference>